<dbReference type="SUPFAM" id="SSF56935">
    <property type="entry name" value="Porins"/>
    <property type="match status" value="1"/>
</dbReference>
<dbReference type="PANTHER" id="PTHR40980:SF4">
    <property type="entry name" value="TONB-DEPENDENT RECEPTOR-LIKE BETA-BARREL DOMAIN-CONTAINING PROTEIN"/>
    <property type="match status" value="1"/>
</dbReference>
<dbReference type="Pfam" id="PF14905">
    <property type="entry name" value="OMP_b-brl_3"/>
    <property type="match status" value="1"/>
</dbReference>
<dbReference type="Gene3D" id="2.60.40.1120">
    <property type="entry name" value="Carboxypeptidase-like, regulatory domain"/>
    <property type="match status" value="1"/>
</dbReference>
<proteinExistence type="predicted"/>
<protein>
    <submittedName>
        <fullName evidence="6">Glucosamine-6-phosphate deaminase</fullName>
    </submittedName>
</protein>
<dbReference type="Gene3D" id="2.40.170.20">
    <property type="entry name" value="TonB-dependent receptor, beta-barrel domain"/>
    <property type="match status" value="1"/>
</dbReference>
<gene>
    <name evidence="6" type="ORF">IA57_05550</name>
</gene>
<sequence>MIIKQLAQLTLFFLTLVAFSQEFSISGTVHDVNGAPISFSNVILLTETDAAFVAGTTTNTDGSFVVGPVEKGSYLLKITFIGYEDYTKTLAVEAQTNLNQITLIETAESLDEVSITYKKPTVKKEPDRIVFNIENSALTQGNIMQVMKSTPGVLVIGGKISVKHTEPTIFINGRKVHLSSDELSQLLESSDANNIKSIEVITNPSAKYDATSGAVIDIIMSKNLVTGYRGNIFTNYTQGVFPRYNVGTGHFFKSDKINFYTNYSYSQDKINRNNEEETSYFNGTAIDEVWKSRLNRNTWSKTHNLNFNFDFLADDKNTLSLSATTMWLPDFEYKIANRTNIYNNSNSLQYYFLSHSFSNDTKQNLGFDFDYEHKFNTKGEALLFNAHFTTYDMEMDQRVTSRYFTNTNAFTNTTSFVTDNNQETKIYSSKLDYKLPVGETFTFETGLKYSNVNTNSNITHFDMVGGTPVLNPNNTNAFDYNEDVFAGYANLSKDWSKWSLVAGLRAEQTNIEGLSVTTNQTANQEYLKWFPNASISFNPSENISIYTNYKKSIIRPNYRDLNPFRFYLNDNTSVTGNPNLKPVVVDHGEFGIALSGTYFIEAYYKKMDDNIYEIPIQDNTNNTLSWVPTNFDETIEYGFDFVASTYLTNRWYIYAVTSFYNVQDSNTFQNENIVQDQWSNYSVLQNNITLLKDNSLNIDLALHYSSKNLQGFRTIDGMVISTLAISKSLWNKKAIFSVIVEDLFNDQDYDYYVRYSNQANKSYADFDNRYIKLGFRYKFGNTLLQTNNRSKNLKERERLKTKS</sequence>
<keyword evidence="2" id="KW-0472">Membrane</keyword>
<evidence type="ECO:0000256" key="4">
    <source>
        <dbReference type="SAM" id="SignalP"/>
    </source>
</evidence>
<evidence type="ECO:0000256" key="3">
    <source>
        <dbReference type="ARBA" id="ARBA00023237"/>
    </source>
</evidence>
<dbReference type="InterPro" id="IPR041700">
    <property type="entry name" value="OMP_b-brl_3"/>
</dbReference>
<name>A0A084TKQ9_9FLAO</name>
<evidence type="ECO:0000256" key="1">
    <source>
        <dbReference type="ARBA" id="ARBA00004442"/>
    </source>
</evidence>
<reference evidence="7" key="2">
    <citation type="submission" date="2014-07" db="EMBL/GenBank/DDBJ databases">
        <title>Genome sequence of Mangrovimonas yunxiaonensis.</title>
        <authorList>
            <person name="Li Y."/>
            <person name="Zheng T."/>
        </authorList>
    </citation>
    <scope>NUCLEOTIDE SEQUENCE [LARGE SCALE GENOMIC DNA]</scope>
    <source>
        <strain evidence="7">LY01</strain>
    </source>
</reference>
<dbReference type="InterPro" id="IPR008969">
    <property type="entry name" value="CarboxyPept-like_regulatory"/>
</dbReference>
<dbReference type="Proteomes" id="UP000028521">
    <property type="component" value="Unassembled WGS sequence"/>
</dbReference>
<dbReference type="AlphaFoldDB" id="A0A084TKQ9"/>
<feature type="chain" id="PRO_5001782904" evidence="4">
    <location>
        <begin position="21"/>
        <end position="803"/>
    </location>
</feature>
<reference evidence="6 7" key="1">
    <citation type="journal article" date="2014" name="Genome Announc.">
        <title>Draft Genome Sequence of the Algicidal Bacterium Mangrovimonas yunxiaonensis Strain LY01.</title>
        <authorList>
            <person name="Li Y."/>
            <person name="Zhu H."/>
            <person name="Li C."/>
            <person name="Zhang H."/>
            <person name="Chen Z."/>
            <person name="Zheng W."/>
            <person name="Xu H."/>
            <person name="Zheng T."/>
        </authorList>
    </citation>
    <scope>NUCLEOTIDE SEQUENCE [LARGE SCALE GENOMIC DNA]</scope>
    <source>
        <strain evidence="6 7">LY01</strain>
    </source>
</reference>
<organism evidence="6 7">
    <name type="scientific">Mangrovimonas yunxiaonensis</name>
    <dbReference type="NCBI Taxonomy" id="1197477"/>
    <lineage>
        <taxon>Bacteria</taxon>
        <taxon>Pseudomonadati</taxon>
        <taxon>Bacteroidota</taxon>
        <taxon>Flavobacteriia</taxon>
        <taxon>Flavobacteriales</taxon>
        <taxon>Flavobacteriaceae</taxon>
        <taxon>Mangrovimonas</taxon>
    </lineage>
</organism>
<keyword evidence="7" id="KW-1185">Reference proteome</keyword>
<evidence type="ECO:0000259" key="5">
    <source>
        <dbReference type="Pfam" id="PF14905"/>
    </source>
</evidence>
<dbReference type="Pfam" id="PF13620">
    <property type="entry name" value="CarboxypepD_reg"/>
    <property type="match status" value="1"/>
</dbReference>
<dbReference type="SUPFAM" id="SSF49464">
    <property type="entry name" value="Carboxypeptidase regulatory domain-like"/>
    <property type="match status" value="1"/>
</dbReference>
<dbReference type="PANTHER" id="PTHR40980">
    <property type="entry name" value="PLUG DOMAIN-CONTAINING PROTEIN"/>
    <property type="match status" value="1"/>
</dbReference>
<feature type="signal peptide" evidence="4">
    <location>
        <begin position="1"/>
        <end position="20"/>
    </location>
</feature>
<feature type="domain" description="Outer membrane protein beta-barrel" evidence="5">
    <location>
        <begin position="373"/>
        <end position="777"/>
    </location>
</feature>
<dbReference type="eggNOG" id="COG4772">
    <property type="taxonomic scope" value="Bacteria"/>
</dbReference>
<evidence type="ECO:0000313" key="7">
    <source>
        <dbReference type="Proteomes" id="UP000028521"/>
    </source>
</evidence>
<dbReference type="GO" id="GO:0009279">
    <property type="term" value="C:cell outer membrane"/>
    <property type="evidence" value="ECO:0007669"/>
    <property type="project" value="UniProtKB-SubCell"/>
</dbReference>
<evidence type="ECO:0000256" key="2">
    <source>
        <dbReference type="ARBA" id="ARBA00023136"/>
    </source>
</evidence>
<dbReference type="InterPro" id="IPR036942">
    <property type="entry name" value="Beta-barrel_TonB_sf"/>
</dbReference>
<keyword evidence="4" id="KW-0732">Signal</keyword>
<dbReference type="EMBL" id="JPFK01000005">
    <property type="protein sequence ID" value="KFB01295.1"/>
    <property type="molecule type" value="Genomic_DNA"/>
</dbReference>
<evidence type="ECO:0000313" key="6">
    <source>
        <dbReference type="EMBL" id="KFB01295.1"/>
    </source>
</evidence>
<comment type="subcellular location">
    <subcellularLocation>
        <location evidence="1">Cell outer membrane</location>
    </subcellularLocation>
</comment>
<dbReference type="STRING" id="1197477.IA57_05550"/>
<keyword evidence="3" id="KW-0998">Cell outer membrane</keyword>
<accession>A0A084TKQ9</accession>
<comment type="caution">
    <text evidence="6">The sequence shown here is derived from an EMBL/GenBank/DDBJ whole genome shotgun (WGS) entry which is preliminary data.</text>
</comment>